<keyword evidence="2" id="KW-0812">Transmembrane</keyword>
<evidence type="ECO:0000313" key="3">
    <source>
        <dbReference type="EMBL" id="MBB5841028.1"/>
    </source>
</evidence>
<proteinExistence type="predicted"/>
<dbReference type="RefSeq" id="WP_184803792.1">
    <property type="nucleotide sequence ID" value="NZ_JACHMY010000001.1"/>
</dbReference>
<evidence type="ECO:0000256" key="1">
    <source>
        <dbReference type="SAM" id="MobiDB-lite"/>
    </source>
</evidence>
<keyword evidence="2" id="KW-0472">Membrane</keyword>
<evidence type="ECO:0000313" key="4">
    <source>
        <dbReference type="Proteomes" id="UP000549971"/>
    </source>
</evidence>
<comment type="caution">
    <text evidence="3">The sequence shown here is derived from an EMBL/GenBank/DDBJ whole genome shotgun (WGS) entry which is preliminary data.</text>
</comment>
<keyword evidence="2" id="KW-1133">Transmembrane helix</keyword>
<gene>
    <name evidence="3" type="ORF">HDA39_007762</name>
</gene>
<sequence length="201" mass="21479">MAATGFFGGQRYRIVWTAVVGFLLLAGAGAAVLLISPATCLMTFVMGAGTVGSVYLSAGLADGRPARHVARQVAKWSLRSGALALAVCGYVVTAGWTTIALVAAVAATSPYVVKHFWTQASTIEQYSDEELCLAWCLSSTALESAATADERLAITATRLSYLDELERRQPETFAAWLETTPRPTADPSDFFTRTDHHTSPE</sequence>
<feature type="transmembrane region" description="Helical" evidence="2">
    <location>
        <begin position="82"/>
        <end position="106"/>
    </location>
</feature>
<name>A0A7W9JFA4_9ACTN</name>
<reference evidence="3 4" key="1">
    <citation type="submission" date="2020-08" db="EMBL/GenBank/DDBJ databases">
        <title>Sequencing the genomes of 1000 actinobacteria strains.</title>
        <authorList>
            <person name="Klenk H.-P."/>
        </authorList>
    </citation>
    <scope>NUCLEOTIDE SEQUENCE [LARGE SCALE GENOMIC DNA]</scope>
    <source>
        <strain evidence="3 4">DSM 28967</strain>
    </source>
</reference>
<feature type="compositionally biased region" description="Basic and acidic residues" evidence="1">
    <location>
        <begin position="192"/>
        <end position="201"/>
    </location>
</feature>
<feature type="region of interest" description="Disordered" evidence="1">
    <location>
        <begin position="180"/>
        <end position="201"/>
    </location>
</feature>
<dbReference type="Proteomes" id="UP000549971">
    <property type="component" value="Unassembled WGS sequence"/>
</dbReference>
<keyword evidence="4" id="KW-1185">Reference proteome</keyword>
<organism evidence="3 4">
    <name type="scientific">Kribbella italica</name>
    <dbReference type="NCBI Taxonomy" id="1540520"/>
    <lineage>
        <taxon>Bacteria</taxon>
        <taxon>Bacillati</taxon>
        <taxon>Actinomycetota</taxon>
        <taxon>Actinomycetes</taxon>
        <taxon>Propionibacteriales</taxon>
        <taxon>Kribbellaceae</taxon>
        <taxon>Kribbella</taxon>
    </lineage>
</organism>
<feature type="transmembrane region" description="Helical" evidence="2">
    <location>
        <begin position="12"/>
        <end position="35"/>
    </location>
</feature>
<dbReference type="EMBL" id="JACHMY010000001">
    <property type="protein sequence ID" value="MBB5841028.1"/>
    <property type="molecule type" value="Genomic_DNA"/>
</dbReference>
<accession>A0A7W9JFA4</accession>
<evidence type="ECO:0000256" key="2">
    <source>
        <dbReference type="SAM" id="Phobius"/>
    </source>
</evidence>
<dbReference type="AlphaFoldDB" id="A0A7W9JFA4"/>
<protein>
    <submittedName>
        <fullName evidence="3">Uncharacterized protein</fullName>
    </submittedName>
</protein>
<feature type="transmembrane region" description="Helical" evidence="2">
    <location>
        <begin position="41"/>
        <end position="61"/>
    </location>
</feature>